<comment type="caution">
    <text evidence="3">The sequence shown here is derived from an EMBL/GenBank/DDBJ whole genome shotgun (WGS) entry which is preliminary data.</text>
</comment>
<gene>
    <name evidence="3" type="ORF">CH362_16810</name>
</gene>
<organism evidence="3 4">
    <name type="scientific">Leptospira saintgironsiae</name>
    <dbReference type="NCBI Taxonomy" id="2023183"/>
    <lineage>
        <taxon>Bacteria</taxon>
        <taxon>Pseudomonadati</taxon>
        <taxon>Spirochaetota</taxon>
        <taxon>Spirochaetia</taxon>
        <taxon>Leptospirales</taxon>
        <taxon>Leptospiraceae</taxon>
        <taxon>Leptospira</taxon>
    </lineage>
</organism>
<reference evidence="3 4" key="1">
    <citation type="submission" date="2017-07" db="EMBL/GenBank/DDBJ databases">
        <title>Leptospira spp. isolated from tropical soils.</title>
        <authorList>
            <person name="Thibeaux R."/>
            <person name="Iraola G."/>
            <person name="Ferres I."/>
            <person name="Bierque E."/>
            <person name="Girault D."/>
            <person name="Soupe-Gilbert M.-E."/>
            <person name="Picardeau M."/>
            <person name="Goarant C."/>
        </authorList>
    </citation>
    <scope>NUCLEOTIDE SEQUENCE [LARGE SCALE GENOMIC DNA]</scope>
    <source>
        <strain evidence="3 4">FH4-C-A2</strain>
    </source>
</reference>
<evidence type="ECO:0000313" key="4">
    <source>
        <dbReference type="Proteomes" id="UP000231926"/>
    </source>
</evidence>
<feature type="domain" description="VWA7 N-terminal" evidence="2">
    <location>
        <begin position="62"/>
        <end position="135"/>
    </location>
</feature>
<name>A0A2M9Y8Q8_9LEPT</name>
<evidence type="ECO:0000259" key="2">
    <source>
        <dbReference type="Pfam" id="PF25107"/>
    </source>
</evidence>
<sequence>MSSKTNFIFLKFLVFGFSIYFLSSLIPLRAFGKKGPHTHTSITQEAFFEFADKTGWDLRADCMELIVQGNLRADSAFMNNDAYHCDNDNILGCADRFRTLKDDSYRESNHITGLIKLGMALHITQDFYSHSNWAENYPMVSILAPIEHPWIFLSMKEIQTGYFNLLPIIEHTEEAGDCFDAEEGLHGNYTFATHACLNKDASDSHRSLKTVLPGIPISYHDWAADLAKEHTTQILVEQYKAKHPLLLSCLTPKVLSFSCGSQAYDFLRPN</sequence>
<dbReference type="EMBL" id="NPDR01000009">
    <property type="protein sequence ID" value="PJZ47951.1"/>
    <property type="molecule type" value="Genomic_DNA"/>
</dbReference>
<accession>A0A2M9Y8Q8</accession>
<dbReference type="AlphaFoldDB" id="A0A2M9Y8Q8"/>
<dbReference type="OrthoDB" id="319873at2"/>
<feature type="transmembrane region" description="Helical" evidence="1">
    <location>
        <begin position="6"/>
        <end position="28"/>
    </location>
</feature>
<dbReference type="InterPro" id="IPR056862">
    <property type="entry name" value="VWA7_N"/>
</dbReference>
<dbReference type="Pfam" id="PF25107">
    <property type="entry name" value="VWA7_N"/>
    <property type="match status" value="1"/>
</dbReference>
<evidence type="ECO:0000256" key="1">
    <source>
        <dbReference type="SAM" id="Phobius"/>
    </source>
</evidence>
<keyword evidence="1" id="KW-1133">Transmembrane helix</keyword>
<dbReference type="Proteomes" id="UP000231926">
    <property type="component" value="Unassembled WGS sequence"/>
</dbReference>
<keyword evidence="1" id="KW-0812">Transmembrane</keyword>
<evidence type="ECO:0000313" key="3">
    <source>
        <dbReference type="EMBL" id="PJZ47951.1"/>
    </source>
</evidence>
<keyword evidence="1" id="KW-0472">Membrane</keyword>
<protein>
    <recommendedName>
        <fullName evidence="2">VWA7 N-terminal domain-containing protein</fullName>
    </recommendedName>
</protein>
<proteinExistence type="predicted"/>
<dbReference type="RefSeq" id="WP_100711479.1">
    <property type="nucleotide sequence ID" value="NZ_NPDR01000009.1"/>
</dbReference>
<keyword evidence="4" id="KW-1185">Reference proteome</keyword>